<dbReference type="InterPro" id="IPR014284">
    <property type="entry name" value="RNA_pol_sigma-70_dom"/>
</dbReference>
<comment type="similarity">
    <text evidence="1">Belongs to the sigma-70 factor family. ECF subfamily.</text>
</comment>
<dbReference type="InterPro" id="IPR039425">
    <property type="entry name" value="RNA_pol_sigma-70-like"/>
</dbReference>
<accession>A0ABP3ETV2</accession>
<evidence type="ECO:0000259" key="8">
    <source>
        <dbReference type="Pfam" id="PF08281"/>
    </source>
</evidence>
<dbReference type="Proteomes" id="UP001501867">
    <property type="component" value="Unassembled WGS sequence"/>
</dbReference>
<protein>
    <submittedName>
        <fullName evidence="9">Sigma-70 family RNA polymerase sigma factor</fullName>
    </submittedName>
</protein>
<dbReference type="InterPro" id="IPR013324">
    <property type="entry name" value="RNA_pol_sigma_r3/r4-like"/>
</dbReference>
<dbReference type="InterPro" id="IPR032710">
    <property type="entry name" value="NTF2-like_dom_sf"/>
</dbReference>
<dbReference type="EMBL" id="BAAABV010000006">
    <property type="protein sequence ID" value="GAA0274198.1"/>
    <property type="molecule type" value="Genomic_DNA"/>
</dbReference>
<dbReference type="InterPro" id="IPR013325">
    <property type="entry name" value="RNA_pol_sigma_r2"/>
</dbReference>
<dbReference type="Pfam" id="PF08281">
    <property type="entry name" value="Sigma70_r4_2"/>
    <property type="match status" value="1"/>
</dbReference>
<evidence type="ECO:0000313" key="10">
    <source>
        <dbReference type="Proteomes" id="UP001501867"/>
    </source>
</evidence>
<evidence type="ECO:0000256" key="3">
    <source>
        <dbReference type="ARBA" id="ARBA00023015"/>
    </source>
</evidence>
<evidence type="ECO:0000256" key="2">
    <source>
        <dbReference type="ARBA" id="ARBA00011344"/>
    </source>
</evidence>
<dbReference type="InterPro" id="IPR014305">
    <property type="entry name" value="RNA_pol_sigma-G_actinobac"/>
</dbReference>
<dbReference type="PANTHER" id="PTHR43133">
    <property type="entry name" value="RNA POLYMERASE ECF-TYPE SIGMA FACTO"/>
    <property type="match status" value="1"/>
</dbReference>
<feature type="region of interest" description="Disordered" evidence="6">
    <location>
        <begin position="143"/>
        <end position="180"/>
    </location>
</feature>
<dbReference type="Gene3D" id="1.10.10.10">
    <property type="entry name" value="Winged helix-like DNA-binding domain superfamily/Winged helix DNA-binding domain"/>
    <property type="match status" value="1"/>
</dbReference>
<comment type="caution">
    <text evidence="9">The sequence shown here is derived from an EMBL/GenBank/DDBJ whole genome shotgun (WGS) entry which is preliminary data.</text>
</comment>
<evidence type="ECO:0000256" key="4">
    <source>
        <dbReference type="ARBA" id="ARBA00023082"/>
    </source>
</evidence>
<dbReference type="SUPFAM" id="SSF88659">
    <property type="entry name" value="Sigma3 and sigma4 domains of RNA polymerase sigma factors"/>
    <property type="match status" value="1"/>
</dbReference>
<name>A0ABP3ETV2_9ACTN</name>
<feature type="compositionally biased region" description="Low complexity" evidence="6">
    <location>
        <begin position="169"/>
        <end position="180"/>
    </location>
</feature>
<dbReference type="Pfam" id="PF04542">
    <property type="entry name" value="Sigma70_r2"/>
    <property type="match status" value="1"/>
</dbReference>
<sequence>MTDTLATAGPARRALGVSPDRCRPEPTGAGSGFMTRAYRCGSRPAPFLCAGGPGWGEYGMRDTGAGSVVEELEAYRGELTRFCYRMLGSYAEAEDAVQEALVRAWRSADGFEGRSSVRSWVYRIATRVCLDALAAGKRRALPMDLSGPADGATPPGPPADDVAWVEPLPGADPGADPGGAAEAAESVRLAFVAALQHLPPRQRATLILREVLGFSAREVADLHGSTVASVNSALQRARATLADRREEAGGPAAPAPEGVRRVLAERYAAAFSRYDVAELNLLLHVDATLSLPPYAKWMRGVSDIGSWLSGPAVGCRGSRLVPTVANGSPAFGQYRPRADGSGYEPWALQVVEFSGDRITSITAFRDTARLFPLFGLPDRLGADSDLGVPA</sequence>
<dbReference type="NCBIfam" id="TIGR02937">
    <property type="entry name" value="sigma70-ECF"/>
    <property type="match status" value="1"/>
</dbReference>
<evidence type="ECO:0000256" key="1">
    <source>
        <dbReference type="ARBA" id="ARBA00010641"/>
    </source>
</evidence>
<gene>
    <name evidence="9" type="ORF">GCM10010302_09790</name>
</gene>
<dbReference type="Gene3D" id="3.10.450.50">
    <property type="match status" value="1"/>
</dbReference>
<feature type="domain" description="RNA polymerase sigma factor 70 region 4 type 2" evidence="8">
    <location>
        <begin position="189"/>
        <end position="241"/>
    </location>
</feature>
<comment type="subunit">
    <text evidence="2">Interacts transiently with the RNA polymerase catalytic core formed by RpoA, RpoB, RpoC and RpoZ (2 alpha, 1 beta, 1 beta' and 1 omega subunit) to form the RNA polymerase holoenzyme that can initiate transcription.</text>
</comment>
<dbReference type="NCBIfam" id="NF006089">
    <property type="entry name" value="PRK08241.1"/>
    <property type="match status" value="1"/>
</dbReference>
<keyword evidence="10" id="KW-1185">Reference proteome</keyword>
<evidence type="ECO:0000313" key="9">
    <source>
        <dbReference type="EMBL" id="GAA0274198.1"/>
    </source>
</evidence>
<dbReference type="Gene3D" id="1.10.1740.10">
    <property type="match status" value="1"/>
</dbReference>
<feature type="domain" description="RNA polymerase sigma-70 region 2" evidence="7">
    <location>
        <begin position="73"/>
        <end position="138"/>
    </location>
</feature>
<proteinExistence type="inferred from homology"/>
<dbReference type="NCBIfam" id="TIGR02960">
    <property type="entry name" value="SigX5"/>
    <property type="match status" value="1"/>
</dbReference>
<dbReference type="CDD" id="cd06171">
    <property type="entry name" value="Sigma70_r4"/>
    <property type="match status" value="1"/>
</dbReference>
<dbReference type="SUPFAM" id="SSF88946">
    <property type="entry name" value="Sigma2 domain of RNA polymerase sigma factors"/>
    <property type="match status" value="1"/>
</dbReference>
<evidence type="ECO:0000256" key="5">
    <source>
        <dbReference type="ARBA" id="ARBA00023163"/>
    </source>
</evidence>
<dbReference type="InterPro" id="IPR036388">
    <property type="entry name" value="WH-like_DNA-bd_sf"/>
</dbReference>
<dbReference type="PANTHER" id="PTHR43133:SF65">
    <property type="entry name" value="ECF RNA POLYMERASE SIGMA FACTOR SIGG"/>
    <property type="match status" value="1"/>
</dbReference>
<dbReference type="InterPro" id="IPR013249">
    <property type="entry name" value="RNA_pol_sigma70_r4_t2"/>
</dbReference>
<feature type="region of interest" description="Disordered" evidence="6">
    <location>
        <begin position="1"/>
        <end position="28"/>
    </location>
</feature>
<keyword evidence="3" id="KW-0805">Transcription regulation</keyword>
<organism evidence="9 10">
    <name type="scientific">Streptomyces polychromogenes</name>
    <dbReference type="NCBI Taxonomy" id="67342"/>
    <lineage>
        <taxon>Bacteria</taxon>
        <taxon>Bacillati</taxon>
        <taxon>Actinomycetota</taxon>
        <taxon>Actinomycetes</taxon>
        <taxon>Kitasatosporales</taxon>
        <taxon>Streptomycetaceae</taxon>
        <taxon>Streptomyces</taxon>
    </lineage>
</organism>
<dbReference type="InterPro" id="IPR007627">
    <property type="entry name" value="RNA_pol_sigma70_r2"/>
</dbReference>
<dbReference type="SUPFAM" id="SSF54427">
    <property type="entry name" value="NTF2-like"/>
    <property type="match status" value="1"/>
</dbReference>
<keyword evidence="5" id="KW-0804">Transcription</keyword>
<reference evidence="10" key="1">
    <citation type="journal article" date="2019" name="Int. J. Syst. Evol. Microbiol.">
        <title>The Global Catalogue of Microorganisms (GCM) 10K type strain sequencing project: providing services to taxonomists for standard genome sequencing and annotation.</title>
        <authorList>
            <consortium name="The Broad Institute Genomics Platform"/>
            <consortium name="The Broad Institute Genome Sequencing Center for Infectious Disease"/>
            <person name="Wu L."/>
            <person name="Ma J."/>
        </authorList>
    </citation>
    <scope>NUCLEOTIDE SEQUENCE [LARGE SCALE GENOMIC DNA]</scope>
    <source>
        <strain evidence="10">JCM 4505</strain>
    </source>
</reference>
<keyword evidence="4" id="KW-0731">Sigma factor</keyword>
<evidence type="ECO:0000259" key="7">
    <source>
        <dbReference type="Pfam" id="PF04542"/>
    </source>
</evidence>
<evidence type="ECO:0000256" key="6">
    <source>
        <dbReference type="SAM" id="MobiDB-lite"/>
    </source>
</evidence>